<proteinExistence type="predicted"/>
<evidence type="ECO:0000313" key="2">
    <source>
        <dbReference type="EMBL" id="CAA9474492.1"/>
    </source>
</evidence>
<gene>
    <name evidence="2" type="ORF">AVDCRST_MAG13-716</name>
</gene>
<feature type="non-terminal residue" evidence="2">
    <location>
        <position position="58"/>
    </location>
</feature>
<sequence length="58" mass="6300">AVPLQPPQIAGQRLLGRDRQGGPERGTTREAGQRVPVPARPEREREARQGPVLVQAPV</sequence>
<evidence type="ECO:0000256" key="1">
    <source>
        <dbReference type="SAM" id="MobiDB-lite"/>
    </source>
</evidence>
<organism evidence="2">
    <name type="scientific">uncultured Solirubrobacteraceae bacterium</name>
    <dbReference type="NCBI Taxonomy" id="1162706"/>
    <lineage>
        <taxon>Bacteria</taxon>
        <taxon>Bacillati</taxon>
        <taxon>Actinomycetota</taxon>
        <taxon>Thermoleophilia</taxon>
        <taxon>Solirubrobacterales</taxon>
        <taxon>Solirubrobacteraceae</taxon>
        <taxon>environmental samples</taxon>
    </lineage>
</organism>
<feature type="compositionally biased region" description="Basic and acidic residues" evidence="1">
    <location>
        <begin position="15"/>
        <end position="32"/>
    </location>
</feature>
<reference evidence="2" key="1">
    <citation type="submission" date="2020-02" db="EMBL/GenBank/DDBJ databases">
        <authorList>
            <person name="Meier V. D."/>
        </authorList>
    </citation>
    <scope>NUCLEOTIDE SEQUENCE</scope>
    <source>
        <strain evidence="2">AVDCRST_MAG13</strain>
    </source>
</reference>
<accession>A0A6J4RT41</accession>
<feature type="non-terminal residue" evidence="2">
    <location>
        <position position="1"/>
    </location>
</feature>
<name>A0A6J4RT41_9ACTN</name>
<feature type="region of interest" description="Disordered" evidence="1">
    <location>
        <begin position="1"/>
        <end position="58"/>
    </location>
</feature>
<protein>
    <submittedName>
        <fullName evidence="2">Uncharacterized protein</fullName>
    </submittedName>
</protein>
<dbReference type="AlphaFoldDB" id="A0A6J4RT41"/>
<dbReference type="EMBL" id="CADCVO010000104">
    <property type="protein sequence ID" value="CAA9474492.1"/>
    <property type="molecule type" value="Genomic_DNA"/>
</dbReference>